<feature type="transmembrane region" description="Helical" evidence="1">
    <location>
        <begin position="167"/>
        <end position="191"/>
    </location>
</feature>
<feature type="transmembrane region" description="Helical" evidence="1">
    <location>
        <begin position="211"/>
        <end position="233"/>
    </location>
</feature>
<keyword evidence="1" id="KW-0472">Membrane</keyword>
<evidence type="ECO:0000313" key="2">
    <source>
        <dbReference type="EMBL" id="KKU91272.1"/>
    </source>
</evidence>
<dbReference type="EMBL" id="LCPF01000002">
    <property type="protein sequence ID" value="KKU91272.1"/>
    <property type="molecule type" value="Genomic_DNA"/>
</dbReference>
<dbReference type="AlphaFoldDB" id="A0A0G1UAZ0"/>
<name>A0A0G1UAZ0_9BACT</name>
<feature type="transmembrane region" description="Helical" evidence="1">
    <location>
        <begin position="70"/>
        <end position="92"/>
    </location>
</feature>
<feature type="transmembrane region" description="Helical" evidence="1">
    <location>
        <begin position="6"/>
        <end position="25"/>
    </location>
</feature>
<evidence type="ECO:0008006" key="4">
    <source>
        <dbReference type="Google" id="ProtNLM"/>
    </source>
</evidence>
<accession>A0A0G1UAZ0</accession>
<feature type="transmembrane region" description="Helical" evidence="1">
    <location>
        <begin position="37"/>
        <end position="58"/>
    </location>
</feature>
<evidence type="ECO:0000313" key="3">
    <source>
        <dbReference type="Proteomes" id="UP000034956"/>
    </source>
</evidence>
<evidence type="ECO:0000256" key="1">
    <source>
        <dbReference type="SAM" id="Phobius"/>
    </source>
</evidence>
<keyword evidence="1" id="KW-1133">Transmembrane helix</keyword>
<proteinExistence type="predicted"/>
<feature type="transmembrane region" description="Helical" evidence="1">
    <location>
        <begin position="137"/>
        <end position="160"/>
    </location>
</feature>
<dbReference type="Proteomes" id="UP000034956">
    <property type="component" value="Unassembled WGS sequence"/>
</dbReference>
<organism evidence="2 3">
    <name type="scientific">Candidatus Jorgensenbacteria bacterium GW2011_GWA1_48_11</name>
    <dbReference type="NCBI Taxonomy" id="1618660"/>
    <lineage>
        <taxon>Bacteria</taxon>
        <taxon>Candidatus Joergenseniibacteriota</taxon>
    </lineage>
</organism>
<protein>
    <recommendedName>
        <fullName evidence="4">Histidine kinase N-terminal 7TM region domain-containing protein</fullName>
    </recommendedName>
</protein>
<comment type="caution">
    <text evidence="2">The sequence shown here is derived from an EMBL/GenBank/DDBJ whole genome shotgun (WGS) entry which is preliminary data.</text>
</comment>
<sequence>MGLGRIFLSALAIILGVATSVYFFISWWRHRDKKKPLALLYWAIALFLMYWFQAPAIFVSFGKSITVTDFNFFFALTLPITFLALILVYSGLIRLAGINLNQKYKILFAVWFLIAVLFFGYHFFIKGGIIKDYLLPIAGNVAFYVPIRILIIVTVLKLFCRPGLMNVYGILGVAGIVTEAVLGLMRNFFILKTVMVYPPSFWYLAILDSPFFLVAQTASVLLFVFGFFFLHLAQHGSRRELGQ</sequence>
<keyword evidence="1" id="KW-0812">Transmembrane</keyword>
<reference evidence="2 3" key="1">
    <citation type="journal article" date="2015" name="Nature">
        <title>rRNA introns, odd ribosomes, and small enigmatic genomes across a large radiation of phyla.</title>
        <authorList>
            <person name="Brown C.T."/>
            <person name="Hug L.A."/>
            <person name="Thomas B.C."/>
            <person name="Sharon I."/>
            <person name="Castelle C.J."/>
            <person name="Singh A."/>
            <person name="Wilkins M.J."/>
            <person name="Williams K.H."/>
            <person name="Banfield J.F."/>
        </authorList>
    </citation>
    <scope>NUCLEOTIDE SEQUENCE [LARGE SCALE GENOMIC DNA]</scope>
</reference>
<gene>
    <name evidence="2" type="ORF">UY23_C0002G0011</name>
</gene>
<feature type="transmembrane region" description="Helical" evidence="1">
    <location>
        <begin position="104"/>
        <end position="125"/>
    </location>
</feature>